<comment type="caution">
    <text evidence="1">The sequence shown here is derived from an EMBL/GenBank/DDBJ whole genome shotgun (WGS) entry which is preliminary data.</text>
</comment>
<accession>A0A4Z1SKZ5</accession>
<evidence type="ECO:0008006" key="3">
    <source>
        <dbReference type="Google" id="ProtNLM"/>
    </source>
</evidence>
<dbReference type="VEuPathDB" id="GiardiaDB:GMRT_13347"/>
<organism evidence="1 2">
    <name type="scientific">Giardia muris</name>
    <dbReference type="NCBI Taxonomy" id="5742"/>
    <lineage>
        <taxon>Eukaryota</taxon>
        <taxon>Metamonada</taxon>
        <taxon>Diplomonadida</taxon>
        <taxon>Hexamitidae</taxon>
        <taxon>Giardiinae</taxon>
        <taxon>Giardia</taxon>
    </lineage>
</organism>
<dbReference type="AlphaFoldDB" id="A0A4Z1SKZ5"/>
<dbReference type="Proteomes" id="UP000315496">
    <property type="component" value="Chromosome 5"/>
</dbReference>
<evidence type="ECO:0000313" key="2">
    <source>
        <dbReference type="Proteomes" id="UP000315496"/>
    </source>
</evidence>
<proteinExistence type="predicted"/>
<reference evidence="1 2" key="1">
    <citation type="submission" date="2019-05" db="EMBL/GenBank/DDBJ databases">
        <title>The compact genome of Giardia muris reveals important steps in the evolution of intestinal protozoan parasites.</title>
        <authorList>
            <person name="Xu F."/>
            <person name="Jimenez-Gonzalez A."/>
            <person name="Einarsson E."/>
            <person name="Astvaldsson A."/>
            <person name="Peirasmaki D."/>
            <person name="Eckmann L."/>
            <person name="Andersson J.O."/>
            <person name="Svard S.G."/>
            <person name="Jerlstrom-Hultqvist J."/>
        </authorList>
    </citation>
    <scope>NUCLEOTIDE SEQUENCE [LARGE SCALE GENOMIC DNA]</scope>
    <source>
        <strain evidence="1 2">Roberts-Thomson</strain>
    </source>
</reference>
<dbReference type="EMBL" id="VDLU01000005">
    <property type="protein sequence ID" value="TNJ26312.1"/>
    <property type="molecule type" value="Genomic_DNA"/>
</dbReference>
<evidence type="ECO:0000313" key="1">
    <source>
        <dbReference type="EMBL" id="TNJ26312.1"/>
    </source>
</evidence>
<sequence length="210" mass="23067">MASPSLVSDTGIKLTVSNLQDVSGLEVQAFLEDVLRLGVRVESGDNEGEYHLTLPTEEAADRVRRLSGCYVKQRALYIQTERSVPTVPPPSHSHDPPSYVAYAGASRTLSRDQLPSHVVSTRDLAKGLLTVEQVWAIYGEFGPLAAILYPAPSALSRGNEDGHLFHHNTWFLCYETREATAALLESPPLCFPTPIRFVLAQIPRSMALRA</sequence>
<gene>
    <name evidence="1" type="ORF">GMRT_13347</name>
</gene>
<dbReference type="OrthoDB" id="10313411at2759"/>
<keyword evidence="2" id="KW-1185">Reference proteome</keyword>
<name>A0A4Z1SKZ5_GIAMU</name>
<protein>
    <recommendedName>
        <fullName evidence="3">RRM domain-containing protein</fullName>
    </recommendedName>
</protein>